<evidence type="ECO:0000313" key="4">
    <source>
        <dbReference type="EMBL" id="MFN2974452.1"/>
    </source>
</evidence>
<accession>A0ABW9KHA7</accession>
<dbReference type="Gene3D" id="3.40.710.10">
    <property type="entry name" value="DD-peptidase/beta-lactamase superfamily"/>
    <property type="match status" value="1"/>
</dbReference>
<dbReference type="InterPro" id="IPR012338">
    <property type="entry name" value="Beta-lactam/transpept-like"/>
</dbReference>
<evidence type="ECO:0000256" key="1">
    <source>
        <dbReference type="ARBA" id="ARBA00006096"/>
    </source>
</evidence>
<keyword evidence="4" id="KW-0121">Carboxypeptidase</keyword>
<dbReference type="GO" id="GO:0009002">
    <property type="term" value="F:serine-type D-Ala-D-Ala carboxypeptidase activity"/>
    <property type="evidence" value="ECO:0007669"/>
    <property type="project" value="UniProtKB-EC"/>
</dbReference>
<comment type="caution">
    <text evidence="4">The sequence shown here is derived from an EMBL/GenBank/DDBJ whole genome shotgun (WGS) entry which is preliminary data.</text>
</comment>
<dbReference type="Proteomes" id="UP001634747">
    <property type="component" value="Unassembled WGS sequence"/>
</dbReference>
<organism evidence="4 5">
    <name type="scientific">Terriglobus aquaticus</name>
    <dbReference type="NCBI Taxonomy" id="940139"/>
    <lineage>
        <taxon>Bacteria</taxon>
        <taxon>Pseudomonadati</taxon>
        <taxon>Acidobacteriota</taxon>
        <taxon>Terriglobia</taxon>
        <taxon>Terriglobales</taxon>
        <taxon>Acidobacteriaceae</taxon>
        <taxon>Terriglobus</taxon>
    </lineage>
</organism>
<comment type="similarity">
    <text evidence="1">Belongs to the peptidase S13 family.</text>
</comment>
<dbReference type="PROSITE" id="PS51257">
    <property type="entry name" value="PROKAR_LIPOPROTEIN"/>
    <property type="match status" value="1"/>
</dbReference>
<dbReference type="Gene3D" id="3.50.80.20">
    <property type="entry name" value="D-Ala-D-Ala carboxypeptidase C, peptidase S13"/>
    <property type="match status" value="1"/>
</dbReference>
<evidence type="ECO:0000256" key="3">
    <source>
        <dbReference type="SAM" id="SignalP"/>
    </source>
</evidence>
<evidence type="ECO:0000256" key="2">
    <source>
        <dbReference type="ARBA" id="ARBA00022801"/>
    </source>
</evidence>
<proteinExistence type="inferred from homology"/>
<dbReference type="NCBIfam" id="TIGR00666">
    <property type="entry name" value="PBP4"/>
    <property type="match status" value="2"/>
</dbReference>
<sequence>MLRSAAALLCLATASACLAQTTTTALNPTLQQQIETITQEPAVVRAHWGVSVTTLSGAPIATLNDGQFFQPASNTKLFTTATVSALVPLDTRLHTRLLAVGTGLRDGVLQGDLILRGGGDANFSGRPVPYRPLKPGEKEPPRPELRYIDELADRIQQQGIRSIQGDIRGDDSLLAYQPYPPDWSLDDMVWYYGAPITSLMIADNSIDITVTPGKQQPGQPTYDTPSIHLNPDLSYYEFDTHDLKTVPGAPTRIDFDRMPGSRVLHLRGTIAPDAAPSTESISIDDPAEYAALALKRALEQRGITVTGQAVAKHGPLAGLQRDDLVEASIAGKTTSTSPLRPAVTVPDAGGNTPMFGSAECTRLQAAGSVACVVADHVGLPLADDIVVTNKVSQNQHADLLLRMLPLELNQGAATTANGAMLERRFLTEQADIDPRDFYFNDGSGMSGHNIVTPRAITQLLRYASTQPWGAQWKASLPVGGVDGSLRSRFPNEPLKNHVFAKTGTLGEVHALSGYLDCRSGQTVVFSLMVNTHTPLNNDDLKAMDRIVASIAAAE</sequence>
<feature type="signal peptide" evidence="3">
    <location>
        <begin position="1"/>
        <end position="19"/>
    </location>
</feature>
<keyword evidence="5" id="KW-1185">Reference proteome</keyword>
<protein>
    <submittedName>
        <fullName evidence="4">D-alanyl-D-alanine carboxypeptidase/D-alanyl-D-alanine-endopeptidase</fullName>
        <ecNumber evidence="4">3.4.16.4</ecNumber>
    </submittedName>
</protein>
<reference evidence="4 5" key="1">
    <citation type="submission" date="2024-12" db="EMBL/GenBank/DDBJ databases">
        <authorList>
            <person name="Lee Y."/>
        </authorList>
    </citation>
    <scope>NUCLEOTIDE SEQUENCE [LARGE SCALE GENOMIC DNA]</scope>
    <source>
        <strain evidence="4 5">03SUJ4</strain>
    </source>
</reference>
<name>A0ABW9KHA7_9BACT</name>
<dbReference type="PANTHER" id="PTHR30023">
    <property type="entry name" value="D-ALANYL-D-ALANINE CARBOXYPEPTIDASE"/>
    <property type="match status" value="1"/>
</dbReference>
<dbReference type="EC" id="3.4.16.4" evidence="4"/>
<dbReference type="Pfam" id="PF02113">
    <property type="entry name" value="Peptidase_S13"/>
    <property type="match status" value="2"/>
</dbReference>
<feature type="chain" id="PRO_5046010213" evidence="3">
    <location>
        <begin position="20"/>
        <end position="554"/>
    </location>
</feature>
<gene>
    <name evidence="4" type="primary">dacB</name>
    <name evidence="4" type="ORF">ACK2TP_01620</name>
</gene>
<keyword evidence="2 4" id="KW-0378">Hydrolase</keyword>
<dbReference type="PANTHER" id="PTHR30023:SF0">
    <property type="entry name" value="PENICILLIN-SENSITIVE CARBOXYPEPTIDASE A"/>
    <property type="match status" value="1"/>
</dbReference>
<dbReference type="InterPro" id="IPR000667">
    <property type="entry name" value="Peptidase_S13"/>
</dbReference>
<evidence type="ECO:0000313" key="5">
    <source>
        <dbReference type="Proteomes" id="UP001634747"/>
    </source>
</evidence>
<dbReference type="EMBL" id="JBJYXY010000001">
    <property type="protein sequence ID" value="MFN2974452.1"/>
    <property type="molecule type" value="Genomic_DNA"/>
</dbReference>
<keyword evidence="3" id="KW-0732">Signal</keyword>
<keyword evidence="4" id="KW-0645">Protease</keyword>
<dbReference type="SUPFAM" id="SSF56601">
    <property type="entry name" value="beta-lactamase/transpeptidase-like"/>
    <property type="match status" value="1"/>
</dbReference>
<dbReference type="RefSeq" id="WP_263413984.1">
    <property type="nucleotide sequence ID" value="NZ_BAABBH010000001.1"/>
</dbReference>